<feature type="chain" id="PRO_5013277987" evidence="1">
    <location>
        <begin position="27"/>
        <end position="73"/>
    </location>
</feature>
<organism evidence="2 3">
    <name type="scientific">Halomicronema hongdechloris C2206</name>
    <dbReference type="NCBI Taxonomy" id="1641165"/>
    <lineage>
        <taxon>Bacteria</taxon>
        <taxon>Bacillati</taxon>
        <taxon>Cyanobacteriota</taxon>
        <taxon>Cyanophyceae</taxon>
        <taxon>Nodosilineales</taxon>
        <taxon>Nodosilineaceae</taxon>
        <taxon>Halomicronema</taxon>
    </lineage>
</organism>
<dbReference type="AlphaFoldDB" id="A0A1Z3HPA7"/>
<keyword evidence="1" id="KW-0732">Signal</keyword>
<evidence type="ECO:0000313" key="3">
    <source>
        <dbReference type="Proteomes" id="UP000191901"/>
    </source>
</evidence>
<name>A0A1Z3HPA7_9CYAN</name>
<protein>
    <submittedName>
        <fullName evidence="2">Uncharacterized protein</fullName>
    </submittedName>
</protein>
<proteinExistence type="predicted"/>
<dbReference type="RefSeq" id="WP_080810209.1">
    <property type="nucleotide sequence ID" value="NZ_CP021983.2"/>
</dbReference>
<dbReference type="EMBL" id="CP021983">
    <property type="protein sequence ID" value="ASC72128.1"/>
    <property type="molecule type" value="Genomic_DNA"/>
</dbReference>
<feature type="signal peptide" evidence="1">
    <location>
        <begin position="1"/>
        <end position="26"/>
    </location>
</feature>
<accession>A0A1Z3HPA7</accession>
<dbReference type="KEGG" id="hhg:XM38_030820"/>
<keyword evidence="3" id="KW-1185">Reference proteome</keyword>
<dbReference type="Proteomes" id="UP000191901">
    <property type="component" value="Chromosome"/>
</dbReference>
<evidence type="ECO:0000313" key="2">
    <source>
        <dbReference type="EMBL" id="ASC72128.1"/>
    </source>
</evidence>
<sequence>MVTRTLLATSATLLTVGATAMLPAEAGTLTLGVSGSGSANIGINSLLAGQTFGDYTTRTGGTTRSFGNRHASG</sequence>
<reference evidence="2 3" key="1">
    <citation type="journal article" date="2016" name="Biochim. Biophys. Acta">
        <title>Characterization of red-shifted phycobilisomes isolated from the chlorophyll f-containing cyanobacterium Halomicronema hongdechloris.</title>
        <authorList>
            <person name="Li Y."/>
            <person name="Lin Y."/>
            <person name="Garvey C.J."/>
            <person name="Birch D."/>
            <person name="Corkery R.W."/>
            <person name="Loughlin P.C."/>
            <person name="Scheer H."/>
            <person name="Willows R.D."/>
            <person name="Chen M."/>
        </authorList>
    </citation>
    <scope>NUCLEOTIDE SEQUENCE [LARGE SCALE GENOMIC DNA]</scope>
    <source>
        <strain evidence="2 3">C2206</strain>
    </source>
</reference>
<gene>
    <name evidence="2" type="ORF">XM38_030820</name>
</gene>
<evidence type="ECO:0000256" key="1">
    <source>
        <dbReference type="SAM" id="SignalP"/>
    </source>
</evidence>